<evidence type="ECO:0000313" key="5">
    <source>
        <dbReference type="EMBL" id="HIU03321.1"/>
    </source>
</evidence>
<evidence type="ECO:0000313" key="6">
    <source>
        <dbReference type="Proteomes" id="UP000824164"/>
    </source>
</evidence>
<dbReference type="AlphaFoldDB" id="A0A9D1KWJ5"/>
<name>A0A9D1KWJ5_9FIRM</name>
<dbReference type="Pfam" id="PF01522">
    <property type="entry name" value="Polysacc_deac_1"/>
    <property type="match status" value="1"/>
</dbReference>
<dbReference type="PROSITE" id="PS51677">
    <property type="entry name" value="NODB"/>
    <property type="match status" value="1"/>
</dbReference>
<evidence type="ECO:0000259" key="4">
    <source>
        <dbReference type="PROSITE" id="PS51677"/>
    </source>
</evidence>
<dbReference type="InterPro" id="IPR011330">
    <property type="entry name" value="Glyco_hydro/deAcase_b/a-brl"/>
</dbReference>
<dbReference type="InterPro" id="IPR050248">
    <property type="entry name" value="Polysacc_deacetylase_ArnD"/>
</dbReference>
<dbReference type="PANTHER" id="PTHR10587">
    <property type="entry name" value="GLYCOSYL TRANSFERASE-RELATED"/>
    <property type="match status" value="1"/>
</dbReference>
<dbReference type="GO" id="GO:0046872">
    <property type="term" value="F:metal ion binding"/>
    <property type="evidence" value="ECO:0007669"/>
    <property type="project" value="UniProtKB-KW"/>
</dbReference>
<keyword evidence="3" id="KW-0732">Signal</keyword>
<keyword evidence="2" id="KW-0378">Hydrolase</keyword>
<dbReference type="Proteomes" id="UP000824164">
    <property type="component" value="Unassembled WGS sequence"/>
</dbReference>
<dbReference type="PANTHER" id="PTHR10587:SF133">
    <property type="entry name" value="CHITIN DEACETYLASE 1-RELATED"/>
    <property type="match status" value="1"/>
</dbReference>
<reference evidence="5" key="1">
    <citation type="submission" date="2020-10" db="EMBL/GenBank/DDBJ databases">
        <authorList>
            <person name="Gilroy R."/>
        </authorList>
    </citation>
    <scope>NUCLEOTIDE SEQUENCE</scope>
    <source>
        <strain evidence="5">CHK187-14744</strain>
    </source>
</reference>
<keyword evidence="1" id="KW-0479">Metal-binding</keyword>
<accession>A0A9D1KWJ5</accession>
<feature type="chain" id="PRO_5038713153" evidence="3">
    <location>
        <begin position="25"/>
        <end position="246"/>
    </location>
</feature>
<reference evidence="5" key="2">
    <citation type="journal article" date="2021" name="PeerJ">
        <title>Extensive microbial diversity within the chicken gut microbiome revealed by metagenomics and culture.</title>
        <authorList>
            <person name="Gilroy R."/>
            <person name="Ravi A."/>
            <person name="Getino M."/>
            <person name="Pursley I."/>
            <person name="Horton D.L."/>
            <person name="Alikhan N.F."/>
            <person name="Baker D."/>
            <person name="Gharbi K."/>
            <person name="Hall N."/>
            <person name="Watson M."/>
            <person name="Adriaenssens E.M."/>
            <person name="Foster-Nyarko E."/>
            <person name="Jarju S."/>
            <person name="Secka A."/>
            <person name="Antonio M."/>
            <person name="Oren A."/>
            <person name="Chaudhuri R.R."/>
            <person name="La Ragione R."/>
            <person name="Hildebrand F."/>
            <person name="Pallen M.J."/>
        </authorList>
    </citation>
    <scope>NUCLEOTIDE SEQUENCE</scope>
    <source>
        <strain evidence="5">CHK187-14744</strain>
    </source>
</reference>
<organism evidence="5 6">
    <name type="scientific">Candidatus Onthocola gallistercoris</name>
    <dbReference type="NCBI Taxonomy" id="2840876"/>
    <lineage>
        <taxon>Bacteria</taxon>
        <taxon>Bacillati</taxon>
        <taxon>Bacillota</taxon>
        <taxon>Bacilli</taxon>
        <taxon>Candidatus Onthocola</taxon>
    </lineage>
</organism>
<evidence type="ECO:0000256" key="2">
    <source>
        <dbReference type="ARBA" id="ARBA00022801"/>
    </source>
</evidence>
<dbReference type="Gene3D" id="3.20.20.370">
    <property type="entry name" value="Glycoside hydrolase/deacetylase"/>
    <property type="match status" value="1"/>
</dbReference>
<dbReference type="SUPFAM" id="SSF88713">
    <property type="entry name" value="Glycoside hydrolase/deacetylase"/>
    <property type="match status" value="1"/>
</dbReference>
<dbReference type="GO" id="GO:0016810">
    <property type="term" value="F:hydrolase activity, acting on carbon-nitrogen (but not peptide) bonds"/>
    <property type="evidence" value="ECO:0007669"/>
    <property type="project" value="InterPro"/>
</dbReference>
<dbReference type="EMBL" id="DVLT01000052">
    <property type="protein sequence ID" value="HIU03321.1"/>
    <property type="molecule type" value="Genomic_DNA"/>
</dbReference>
<feature type="domain" description="NodB homology" evidence="4">
    <location>
        <begin position="49"/>
        <end position="223"/>
    </location>
</feature>
<sequence>MRRWEYRALITAFLLLLASLLVSAARMDNEVRSVSERNKGQRIITPEDKVVALTFDDGPKAGKTEKLLDGLKERNVRTTFFMIGCQVQDNRDIVQRIFDEGHQIGIHTYDHVRLTELTEEEQKQQIRQTEGVIEGLIGDYDFLLRPPYGDRNETLLSWIDMPVVVWSIDTEDWTGRSADLIVEETVQDVESGDIILMHDIFDNSIEAAFGIIDELQKMGYTFLTVEEMFEVRETPLENGEVYHHLW</sequence>
<comment type="caution">
    <text evidence="5">The sequence shown here is derived from an EMBL/GenBank/DDBJ whole genome shotgun (WGS) entry which is preliminary data.</text>
</comment>
<evidence type="ECO:0000256" key="1">
    <source>
        <dbReference type="ARBA" id="ARBA00022723"/>
    </source>
</evidence>
<dbReference type="GO" id="GO:0016020">
    <property type="term" value="C:membrane"/>
    <property type="evidence" value="ECO:0007669"/>
    <property type="project" value="TreeGrafter"/>
</dbReference>
<proteinExistence type="predicted"/>
<feature type="signal peptide" evidence="3">
    <location>
        <begin position="1"/>
        <end position="24"/>
    </location>
</feature>
<protein>
    <submittedName>
        <fullName evidence="5">Polysaccharide deacetylase family protein</fullName>
    </submittedName>
</protein>
<dbReference type="InterPro" id="IPR002509">
    <property type="entry name" value="NODB_dom"/>
</dbReference>
<gene>
    <name evidence="5" type="ORF">IAB63_08725</name>
</gene>
<dbReference type="GO" id="GO:0005975">
    <property type="term" value="P:carbohydrate metabolic process"/>
    <property type="evidence" value="ECO:0007669"/>
    <property type="project" value="InterPro"/>
</dbReference>
<dbReference type="CDD" id="cd10954">
    <property type="entry name" value="CE4_CtAXE_like"/>
    <property type="match status" value="1"/>
</dbReference>
<evidence type="ECO:0000256" key="3">
    <source>
        <dbReference type="SAM" id="SignalP"/>
    </source>
</evidence>